<reference evidence="2" key="1">
    <citation type="submission" date="2020-05" db="EMBL/GenBank/DDBJ databases">
        <title>Phylogenomic resolution of chytrid fungi.</title>
        <authorList>
            <person name="Stajich J.E."/>
            <person name="Amses K."/>
            <person name="Simmons R."/>
            <person name="Seto K."/>
            <person name="Myers J."/>
            <person name="Bonds A."/>
            <person name="Quandt C.A."/>
            <person name="Barry K."/>
            <person name="Liu P."/>
            <person name="Grigoriev I."/>
            <person name="Longcore J.E."/>
            <person name="James T.Y."/>
        </authorList>
    </citation>
    <scope>NUCLEOTIDE SEQUENCE</scope>
    <source>
        <strain evidence="2">PLAUS21</strain>
    </source>
</reference>
<keyword evidence="1" id="KW-1133">Transmembrane helix</keyword>
<name>A0AAD5UC44_9FUNG</name>
<keyword evidence="1" id="KW-0472">Membrane</keyword>
<keyword evidence="1" id="KW-0812">Transmembrane</keyword>
<dbReference type="AlphaFoldDB" id="A0AAD5UC44"/>
<gene>
    <name evidence="2" type="ORF">HK103_007290</name>
</gene>
<protein>
    <submittedName>
        <fullName evidence="2">Uncharacterized protein</fullName>
    </submittedName>
</protein>
<dbReference type="Proteomes" id="UP001210925">
    <property type="component" value="Unassembled WGS sequence"/>
</dbReference>
<evidence type="ECO:0000313" key="3">
    <source>
        <dbReference type="Proteomes" id="UP001210925"/>
    </source>
</evidence>
<proteinExistence type="predicted"/>
<feature type="transmembrane region" description="Helical" evidence="1">
    <location>
        <begin position="7"/>
        <end position="26"/>
    </location>
</feature>
<sequence length="149" mass="16826">MGMICYSIISIILLGGFIIKLGYLGQLDRGWILYWDQYGIAAFGLFSQFISTWQAFLIYKVLKGLFAIRSARSDFDLTVFYKFVLLQLIFHSGSHPNTVEASKKEMLVKTPTGELAPTVIVKKEYHSGMKLNENSFTTRHSSTANKLTA</sequence>
<organism evidence="2 3">
    <name type="scientific">Boothiomyces macroporosus</name>
    <dbReference type="NCBI Taxonomy" id="261099"/>
    <lineage>
        <taxon>Eukaryota</taxon>
        <taxon>Fungi</taxon>
        <taxon>Fungi incertae sedis</taxon>
        <taxon>Chytridiomycota</taxon>
        <taxon>Chytridiomycota incertae sedis</taxon>
        <taxon>Chytridiomycetes</taxon>
        <taxon>Rhizophydiales</taxon>
        <taxon>Terramycetaceae</taxon>
        <taxon>Boothiomyces</taxon>
    </lineage>
</organism>
<comment type="caution">
    <text evidence="2">The sequence shown here is derived from an EMBL/GenBank/DDBJ whole genome shotgun (WGS) entry which is preliminary data.</text>
</comment>
<accession>A0AAD5UC44</accession>
<feature type="transmembrane region" description="Helical" evidence="1">
    <location>
        <begin position="38"/>
        <end position="62"/>
    </location>
</feature>
<dbReference type="EMBL" id="JADGKB010000089">
    <property type="protein sequence ID" value="KAJ3254237.1"/>
    <property type="molecule type" value="Genomic_DNA"/>
</dbReference>
<keyword evidence="3" id="KW-1185">Reference proteome</keyword>
<evidence type="ECO:0000313" key="2">
    <source>
        <dbReference type="EMBL" id="KAJ3254237.1"/>
    </source>
</evidence>
<evidence type="ECO:0000256" key="1">
    <source>
        <dbReference type="SAM" id="Phobius"/>
    </source>
</evidence>